<dbReference type="RefSeq" id="YP_010082921.1">
    <property type="nucleotide sequence ID" value="NC_055035.1"/>
</dbReference>
<organism evidence="1 2">
    <name type="scientific">Fusobacterium phage Fnu1</name>
    <dbReference type="NCBI Taxonomy" id="2530024"/>
    <lineage>
        <taxon>Viruses</taxon>
        <taxon>Duplodnaviria</taxon>
        <taxon>Heunggongvirae</taxon>
        <taxon>Uroviricota</taxon>
        <taxon>Caudoviricetes</taxon>
        <taxon>Latrobevirus</taxon>
        <taxon>Latrobevirus FNU1</taxon>
    </lineage>
</organism>
<proteinExistence type="predicted"/>
<accession>A0A481W5R5</accession>
<dbReference type="Proteomes" id="UP000292160">
    <property type="component" value="Segment"/>
</dbReference>
<dbReference type="GeneID" id="65071929"/>
<reference evidence="1 2" key="1">
    <citation type="submission" date="2019-02" db="EMBL/GenBank/DDBJ databases">
        <title>Genomic, morphological and functional characterisation of novel bacteriophage Fnu1 capable of disrupt Fusobacterium nucleatum biofilm.</title>
        <authorList>
            <person name="Kabwe M."/>
            <person name="Brown T.L."/>
            <person name="Dashper S."/>
            <person name="Speirs L."/>
            <person name="Ku H."/>
            <person name="Petrovski S."/>
            <person name="Chan H.T."/>
            <person name="Lock P."/>
            <person name="Tucci J."/>
        </authorList>
    </citation>
    <scope>NUCLEOTIDE SEQUENCE [LARGE SCALE GENOMIC DNA]</scope>
</reference>
<dbReference type="EMBL" id="MK554696">
    <property type="protein sequence ID" value="QBJ04217.1"/>
    <property type="molecule type" value="Genomic_DNA"/>
</dbReference>
<name>A0A481W5R5_9CAUD</name>
<evidence type="ECO:0000313" key="2">
    <source>
        <dbReference type="Proteomes" id="UP000292160"/>
    </source>
</evidence>
<evidence type="ECO:0000313" key="1">
    <source>
        <dbReference type="EMBL" id="QBJ04217.1"/>
    </source>
</evidence>
<keyword evidence="2" id="KW-1185">Reference proteome</keyword>
<dbReference type="KEGG" id="vg:65071929"/>
<sequence length="72" mass="8552">MNITNELQAKIIDDIKYKLLSHFEIDNYSVVISWFKSEELYKCFYKDNQHNIATKIENSNLDNIIQELRGVV</sequence>
<protein>
    <submittedName>
        <fullName evidence="1">Uncharacterized protein</fullName>
    </submittedName>
</protein>